<dbReference type="Gene3D" id="3.30.40.10">
    <property type="entry name" value="Zinc/RING finger domain, C3HC4 (zinc finger)"/>
    <property type="match status" value="1"/>
</dbReference>
<keyword evidence="1" id="KW-0862">Zinc</keyword>
<gene>
    <name evidence="4" type="primary">W7MT31</name>
</gene>
<feature type="domain" description="RING-type" evidence="3">
    <location>
        <begin position="84"/>
        <end position="124"/>
    </location>
</feature>
<keyword evidence="1" id="KW-0863">Zinc-finger</keyword>
<dbReference type="GO" id="GO:0072344">
    <property type="term" value="P:rescue of stalled ribosome"/>
    <property type="evidence" value="ECO:0007669"/>
    <property type="project" value="InterPro"/>
</dbReference>
<evidence type="ECO:0000256" key="1">
    <source>
        <dbReference type="PROSITE-ProRule" id="PRU00175"/>
    </source>
</evidence>
<reference evidence="4" key="1">
    <citation type="submission" date="2019-10" db="EMBL/GenBank/DDBJ databases">
        <authorList>
            <person name="Nor Muhammad N."/>
        </authorList>
    </citation>
    <scope>NUCLEOTIDE SEQUENCE</scope>
</reference>
<dbReference type="PANTHER" id="PTHR22938:SF0">
    <property type="entry name" value="E3 UBIQUITIN-PROTEIN LIGASE ZNF598"/>
    <property type="match status" value="1"/>
</dbReference>
<dbReference type="EMBL" id="LR727273">
    <property type="protein sequence ID" value="VWO98916.1"/>
    <property type="molecule type" value="Genomic_DNA"/>
</dbReference>
<dbReference type="GO" id="GO:0008270">
    <property type="term" value="F:zinc ion binding"/>
    <property type="evidence" value="ECO:0007669"/>
    <property type="project" value="UniProtKB-KW"/>
</dbReference>
<proteinExistence type="predicted"/>
<dbReference type="GO" id="GO:0043022">
    <property type="term" value="F:ribosome binding"/>
    <property type="evidence" value="ECO:0007669"/>
    <property type="project" value="TreeGrafter"/>
</dbReference>
<dbReference type="AlphaFoldDB" id="A0A5K1K0H7"/>
<keyword evidence="1" id="KW-0479">Metal-binding</keyword>
<name>A0A5K1K0H7_9APHY</name>
<evidence type="ECO:0000256" key="2">
    <source>
        <dbReference type="SAM" id="MobiDB-lite"/>
    </source>
</evidence>
<feature type="region of interest" description="Disordered" evidence="2">
    <location>
        <begin position="1"/>
        <end position="72"/>
    </location>
</feature>
<organism evidence="4">
    <name type="scientific">Ganoderma boninense</name>
    <dbReference type="NCBI Taxonomy" id="34458"/>
    <lineage>
        <taxon>Eukaryota</taxon>
        <taxon>Fungi</taxon>
        <taxon>Dikarya</taxon>
        <taxon>Basidiomycota</taxon>
        <taxon>Agaricomycotina</taxon>
        <taxon>Agaricomycetes</taxon>
        <taxon>Polyporales</taxon>
        <taxon>Polyporaceae</taxon>
        <taxon>Ganoderma</taxon>
    </lineage>
</organism>
<dbReference type="GO" id="GO:0061630">
    <property type="term" value="F:ubiquitin protein ligase activity"/>
    <property type="evidence" value="ECO:0007669"/>
    <property type="project" value="InterPro"/>
</dbReference>
<dbReference type="CDD" id="cd16615">
    <property type="entry name" value="RING-HC_ZNF598"/>
    <property type="match status" value="1"/>
</dbReference>
<dbReference type="EC" id="2.3.1.-" evidence="4"/>
<feature type="compositionally biased region" description="Low complexity" evidence="2">
    <location>
        <begin position="50"/>
        <end position="72"/>
    </location>
</feature>
<dbReference type="InterPro" id="IPR041888">
    <property type="entry name" value="RING-HC_ZNF598/HEL2"/>
</dbReference>
<evidence type="ECO:0000313" key="4">
    <source>
        <dbReference type="EMBL" id="VWO98916.1"/>
    </source>
</evidence>
<feature type="compositionally biased region" description="Polar residues" evidence="2">
    <location>
        <begin position="1"/>
        <end position="14"/>
    </location>
</feature>
<dbReference type="InterPro" id="IPR001841">
    <property type="entry name" value="Znf_RING"/>
</dbReference>
<dbReference type="SUPFAM" id="SSF57850">
    <property type="entry name" value="RING/U-box"/>
    <property type="match status" value="1"/>
</dbReference>
<protein>
    <submittedName>
        <fullName evidence="4">Reducing polyketide synthase FUB1 )</fullName>
        <ecNumber evidence="4">2.3.1.-</ecNumber>
    </submittedName>
</protein>
<dbReference type="Pfam" id="PF13920">
    <property type="entry name" value="zf-C3HC4_3"/>
    <property type="match status" value="1"/>
</dbReference>
<evidence type="ECO:0000259" key="3">
    <source>
        <dbReference type="PROSITE" id="PS50089"/>
    </source>
</evidence>
<dbReference type="PANTHER" id="PTHR22938">
    <property type="entry name" value="ZINC FINGER PROTEIN 598"/>
    <property type="match status" value="1"/>
</dbReference>
<keyword evidence="4" id="KW-0808">Transferase</keyword>
<dbReference type="PROSITE" id="PS50089">
    <property type="entry name" value="ZF_RING_2"/>
    <property type="match status" value="1"/>
</dbReference>
<accession>A0A5K1K0H7</accession>
<keyword evidence="4" id="KW-0012">Acyltransferase</keyword>
<sequence length="189" mass="20378">MATATATHTRSPTNRGRGGGAGSKGRRGRGAKSGPPRGPADSTKPDSLPAPGAQAEASKAASSEAVADSTSATADTAVDDGTVCWICAEPVKYWSVSECNHRTCHVCALRLRALYKKTECTFCKEPQPSVIFTTSADALWASYTPETIPYKDAKLSISFETQEMMEETLILLRFNCPGFAMRFHRQRLE</sequence>
<dbReference type="InterPro" id="IPR013083">
    <property type="entry name" value="Znf_RING/FYVE/PHD"/>
</dbReference>
<dbReference type="GO" id="GO:0016567">
    <property type="term" value="P:protein ubiquitination"/>
    <property type="evidence" value="ECO:0007669"/>
    <property type="project" value="TreeGrafter"/>
</dbReference>
<dbReference type="InterPro" id="IPR044288">
    <property type="entry name" value="ZNF598/HEL2"/>
</dbReference>